<reference evidence="3 4" key="1">
    <citation type="journal article" date="2012" name="BMC Genomics">
        <title>Comparative genomics of Brachyspira pilosicoli strains: genome rearrangements, reductions and correlation of genetic compliment with phenotypic diversity.</title>
        <authorList>
            <person name="Mappley L.J."/>
            <person name="Black M.L."/>
            <person name="Abuoun M."/>
            <person name="Darby A.C."/>
            <person name="Woodward M.J."/>
            <person name="Parkhill J."/>
            <person name="Turner A.K."/>
            <person name="Bellgard M.I."/>
            <person name="La T."/>
            <person name="Phillips N.D."/>
            <person name="La Ragione R.M."/>
            <person name="Hampson D.J."/>
        </authorList>
    </citation>
    <scope>NUCLEOTIDE SEQUENCE [LARGE SCALE GENOMIC DNA]</scope>
    <source>
        <strain evidence="3">B2904</strain>
    </source>
</reference>
<dbReference type="GO" id="GO:0003723">
    <property type="term" value="F:RNA binding"/>
    <property type="evidence" value="ECO:0007669"/>
    <property type="project" value="UniProtKB-UniRule"/>
</dbReference>
<dbReference type="Gene3D" id="3.30.160.20">
    <property type="match status" value="1"/>
</dbReference>
<evidence type="ECO:0000313" key="3">
    <source>
        <dbReference type="EMBL" id="AFR70958.1"/>
    </source>
</evidence>
<dbReference type="InterPro" id="IPR014720">
    <property type="entry name" value="dsRBD_dom"/>
</dbReference>
<dbReference type="Pfam" id="PF00035">
    <property type="entry name" value="dsrm"/>
    <property type="match status" value="1"/>
</dbReference>
<keyword evidence="1" id="KW-0694">RNA-binding</keyword>
<dbReference type="EMBL" id="CP003490">
    <property type="protein sequence ID" value="AFR70958.1"/>
    <property type="molecule type" value="Genomic_DNA"/>
</dbReference>
<dbReference type="KEGG" id="bpj:B2904_orf1623"/>
<evidence type="ECO:0000259" key="2">
    <source>
        <dbReference type="PROSITE" id="PS50137"/>
    </source>
</evidence>
<accession>J9UVJ6</accession>
<dbReference type="SUPFAM" id="SSF54768">
    <property type="entry name" value="dsRNA-binding domain-like"/>
    <property type="match status" value="1"/>
</dbReference>
<protein>
    <recommendedName>
        <fullName evidence="2">DRBM domain-containing protein</fullName>
    </recommendedName>
</protein>
<evidence type="ECO:0000256" key="1">
    <source>
        <dbReference type="PROSITE-ProRule" id="PRU00266"/>
    </source>
</evidence>
<organism evidence="3 4">
    <name type="scientific">Brachyspira pilosicoli B2904</name>
    <dbReference type="NCBI Taxonomy" id="1133568"/>
    <lineage>
        <taxon>Bacteria</taxon>
        <taxon>Pseudomonadati</taxon>
        <taxon>Spirochaetota</taxon>
        <taxon>Spirochaetia</taxon>
        <taxon>Brachyspirales</taxon>
        <taxon>Brachyspiraceae</taxon>
        <taxon>Brachyspira</taxon>
    </lineage>
</organism>
<proteinExistence type="predicted"/>
<dbReference type="PATRIC" id="fig|1133568.3.peg.1624"/>
<name>J9UVJ6_BRAPL</name>
<feature type="domain" description="DRBM" evidence="2">
    <location>
        <begin position="1"/>
        <end position="38"/>
    </location>
</feature>
<sequence length="39" mass="4373">MFKVEVYVKTKKYASGVGKSKKEAEINAAKKALEEIENI</sequence>
<dbReference type="PROSITE" id="PS50137">
    <property type="entry name" value="DS_RBD"/>
    <property type="match status" value="1"/>
</dbReference>
<evidence type="ECO:0000313" key="4">
    <source>
        <dbReference type="Proteomes" id="UP000007346"/>
    </source>
</evidence>
<dbReference type="HOGENOM" id="CLU_3305814_0_0_12"/>
<dbReference type="AlphaFoldDB" id="J9UVJ6"/>
<dbReference type="Proteomes" id="UP000007346">
    <property type="component" value="Chromosome"/>
</dbReference>
<gene>
    <name evidence="3" type="ORF">B2904_orf1623</name>
</gene>